<sequence length="392" mass="44525">MFSFLTVSTIAKKPVILVPGIGASNIYVKTGSTPYKWYCPKNVDGIGWINDKYVIPPVFNCILHWMSLQYDESTQCSTNMDDVTEASTVGFGTLEGITQVDVFTKYNVSFIPYYKKIIQYFENNGYVEGIDLYGAPNDWRKGIACQSAFDNRLKTLVEDIYRKTGQKVVFLCHSFGTFITHYFLSQKMSADWVNKYVDHCVFIAPSFAGAGKAVRIGWTKAYHKFIEWTDEDFQLAAETLGAVHTHFPNWDLYKGQHVFYGPDGQGYGPEDLQKIFVEHGRISPENVKLFNLQTPFLSKPIPAPRVKTVIVYNDQLETPFAPKVKSWETNDLDMVTTGGDGTVLAPGVEQFCKLHKDMTKCVNLNDPSSNGEHYKMLITDKYVAQYFEYSQE</sequence>
<organism evidence="1 2">
    <name type="scientific">Trichomonas vaginalis (strain ATCC PRA-98 / G3)</name>
    <dbReference type="NCBI Taxonomy" id="412133"/>
    <lineage>
        <taxon>Eukaryota</taxon>
        <taxon>Metamonada</taxon>
        <taxon>Parabasalia</taxon>
        <taxon>Trichomonadida</taxon>
        <taxon>Trichomonadidae</taxon>
        <taxon>Trichomonas</taxon>
    </lineage>
</organism>
<dbReference type="AlphaFoldDB" id="A2F8Z1"/>
<dbReference type="SMR" id="A2F8Z1"/>
<name>A2F8Z1_TRIV3</name>
<dbReference type="STRING" id="5722.A2F8Z1"/>
<evidence type="ECO:0000313" key="2">
    <source>
        <dbReference type="Proteomes" id="UP000001542"/>
    </source>
</evidence>
<reference evidence="1" key="2">
    <citation type="journal article" date="2007" name="Science">
        <title>Draft genome sequence of the sexually transmitted pathogen Trichomonas vaginalis.</title>
        <authorList>
            <person name="Carlton J.M."/>
            <person name="Hirt R.P."/>
            <person name="Silva J.C."/>
            <person name="Delcher A.L."/>
            <person name="Schatz M."/>
            <person name="Zhao Q."/>
            <person name="Wortman J.R."/>
            <person name="Bidwell S.L."/>
            <person name="Alsmark U.C.M."/>
            <person name="Besteiro S."/>
            <person name="Sicheritz-Ponten T."/>
            <person name="Noel C.J."/>
            <person name="Dacks J.B."/>
            <person name="Foster P.G."/>
            <person name="Simillion C."/>
            <person name="Van de Peer Y."/>
            <person name="Miranda-Saavedra D."/>
            <person name="Barton G.J."/>
            <person name="Westrop G.D."/>
            <person name="Mueller S."/>
            <person name="Dessi D."/>
            <person name="Fiori P.L."/>
            <person name="Ren Q."/>
            <person name="Paulsen I."/>
            <person name="Zhang H."/>
            <person name="Bastida-Corcuera F.D."/>
            <person name="Simoes-Barbosa A."/>
            <person name="Brown M.T."/>
            <person name="Hayes R.D."/>
            <person name="Mukherjee M."/>
            <person name="Okumura C.Y."/>
            <person name="Schneider R."/>
            <person name="Smith A.J."/>
            <person name="Vanacova S."/>
            <person name="Villalvazo M."/>
            <person name="Haas B.J."/>
            <person name="Pertea M."/>
            <person name="Feldblyum T.V."/>
            <person name="Utterback T.R."/>
            <person name="Shu C.L."/>
            <person name="Osoegawa K."/>
            <person name="de Jong P.J."/>
            <person name="Hrdy I."/>
            <person name="Horvathova L."/>
            <person name="Zubacova Z."/>
            <person name="Dolezal P."/>
            <person name="Malik S.B."/>
            <person name="Logsdon J.M. Jr."/>
            <person name="Henze K."/>
            <person name="Gupta A."/>
            <person name="Wang C.C."/>
            <person name="Dunne R.L."/>
            <person name="Upcroft J.A."/>
            <person name="Upcroft P."/>
            <person name="White O."/>
            <person name="Salzberg S.L."/>
            <person name="Tang P."/>
            <person name="Chiu C.-H."/>
            <person name="Lee Y.-S."/>
            <person name="Embley T.M."/>
            <person name="Coombs G.H."/>
            <person name="Mottram J.C."/>
            <person name="Tachezy J."/>
            <person name="Fraser-Liggett C.M."/>
            <person name="Johnson P.J."/>
        </authorList>
    </citation>
    <scope>NUCLEOTIDE SEQUENCE [LARGE SCALE GENOMIC DNA]</scope>
    <source>
        <strain evidence="1">G3</strain>
    </source>
</reference>
<reference evidence="1" key="1">
    <citation type="submission" date="2006-10" db="EMBL/GenBank/DDBJ databases">
        <authorList>
            <person name="Amadeo P."/>
            <person name="Zhao Q."/>
            <person name="Wortman J."/>
            <person name="Fraser-Liggett C."/>
            <person name="Carlton J."/>
        </authorList>
    </citation>
    <scope>NUCLEOTIDE SEQUENCE</scope>
    <source>
        <strain evidence="1">G3</strain>
    </source>
</reference>
<dbReference type="VEuPathDB" id="TrichDB:TVAGG3_0764140"/>
<dbReference type="OrthoDB" id="190846at2759"/>
<dbReference type="eggNOG" id="KOG2369">
    <property type="taxonomic scope" value="Eukaryota"/>
</dbReference>
<accession>A2F8Z1</accession>
<dbReference type="EMBL" id="DS113668">
    <property type="protein sequence ID" value="EAX98618.1"/>
    <property type="molecule type" value="Genomic_DNA"/>
</dbReference>
<gene>
    <name evidence="1" type="ORF">TVAG_339350</name>
</gene>
<keyword evidence="1" id="KW-0012">Acyltransferase</keyword>
<evidence type="ECO:0000313" key="1">
    <source>
        <dbReference type="EMBL" id="EAX98618.1"/>
    </source>
</evidence>
<dbReference type="InterPro" id="IPR029058">
    <property type="entry name" value="AB_hydrolase_fold"/>
</dbReference>
<dbReference type="VEuPathDB" id="TrichDB:TVAG_339350"/>
<keyword evidence="2" id="KW-1185">Reference proteome</keyword>
<dbReference type="Pfam" id="PF02450">
    <property type="entry name" value="LCAT"/>
    <property type="match status" value="1"/>
</dbReference>
<dbReference type="InParanoid" id="A2F8Z1"/>
<dbReference type="InterPro" id="IPR003386">
    <property type="entry name" value="LACT/PDAT_acylTrfase"/>
</dbReference>
<dbReference type="RefSeq" id="XP_001311548.1">
    <property type="nucleotide sequence ID" value="XM_001311547.1"/>
</dbReference>
<dbReference type="PANTHER" id="PTHR11440">
    <property type="entry name" value="LECITHIN-CHOLESTEROL ACYLTRANSFERASE-RELATED"/>
    <property type="match status" value="1"/>
</dbReference>
<dbReference type="SUPFAM" id="SSF53474">
    <property type="entry name" value="alpha/beta-Hydrolases"/>
    <property type="match status" value="1"/>
</dbReference>
<dbReference type="GO" id="GO:0006629">
    <property type="term" value="P:lipid metabolic process"/>
    <property type="evidence" value="ECO:0000318"/>
    <property type="project" value="GO_Central"/>
</dbReference>
<dbReference type="KEGG" id="tva:4756418"/>
<dbReference type="Proteomes" id="UP000001542">
    <property type="component" value="Unassembled WGS sequence"/>
</dbReference>
<dbReference type="Gene3D" id="3.40.50.1820">
    <property type="entry name" value="alpha/beta hydrolase"/>
    <property type="match status" value="1"/>
</dbReference>
<protein>
    <submittedName>
        <fullName evidence="1">Lecithin:cholesterol acyltransferase family protein</fullName>
    </submittedName>
</protein>
<keyword evidence="1" id="KW-0808">Transferase</keyword>
<proteinExistence type="predicted"/>
<dbReference type="GO" id="GO:0008374">
    <property type="term" value="F:O-acyltransferase activity"/>
    <property type="evidence" value="ECO:0007669"/>
    <property type="project" value="InterPro"/>
</dbReference>